<dbReference type="Gene3D" id="3.40.50.150">
    <property type="entry name" value="Vaccinia Virus protein VP39"/>
    <property type="match status" value="1"/>
</dbReference>
<feature type="active site" evidence="4">
    <location>
        <position position="85"/>
    </location>
</feature>
<protein>
    <recommendedName>
        <fullName evidence="6">Cytosine-specific methyltransferase</fullName>
        <ecNumber evidence="6">2.1.1.37</ecNumber>
    </recommendedName>
</protein>
<evidence type="ECO:0000256" key="6">
    <source>
        <dbReference type="RuleBase" id="RU000417"/>
    </source>
</evidence>
<reference evidence="7" key="2">
    <citation type="submission" date="2015-03" db="EMBL/GenBank/DDBJ databases">
        <authorList>
            <person name="Chow C.-E.T."/>
            <person name="Winget D.M."/>
            <person name="White R.A.III."/>
            <person name="Hallam S.J."/>
            <person name="Suttle C.A."/>
        </authorList>
    </citation>
    <scope>NUCLEOTIDE SEQUENCE</scope>
    <source>
        <strain evidence="7">Anoxic2_1</strain>
    </source>
</reference>
<dbReference type="EC" id="2.1.1.37" evidence="6"/>
<accession>A0A0F7L3T9</accession>
<dbReference type="InterPro" id="IPR029063">
    <property type="entry name" value="SAM-dependent_MTases_sf"/>
</dbReference>
<keyword evidence="2 4" id="KW-0808">Transferase</keyword>
<dbReference type="SUPFAM" id="SSF53335">
    <property type="entry name" value="S-adenosyl-L-methionine-dependent methyltransferases"/>
    <property type="match status" value="1"/>
</dbReference>
<sequence length="268" mass="29433">MGTQPEGLRELSLFSGAGGCLLATQHLLGWRAVCYVERDPYCVKVLKQRMADGLLHDAPIWDDCRTFDGKPWRGLVDVISAGFPCQPFSVAGASKADADDRNGWPWVARIVREVEPRYVFLENVPGLLASSHGYFGTVLGDLAESGYDVRWTCLSASACGAPHKRSRLWIVGVSNTYTDSGRREGRGEQEPPRIKGESRGLFDRLRSDGELSHAPAGAWWRIEPDVGRVAHGVAARVDRLKALGNGQVPAVAAAAWRRLNQPEKETKQ</sequence>
<dbReference type="InterPro" id="IPR018117">
    <property type="entry name" value="C5_DNA_meth_AS"/>
</dbReference>
<reference evidence="7" key="1">
    <citation type="journal article" date="2015" name="Front. Microbiol.">
        <title>Combining genomic sequencing methods to explore viral diversity and reveal potential virus-host interactions.</title>
        <authorList>
            <person name="Chow C.E."/>
            <person name="Winget D.M."/>
            <person name="White R.A.III."/>
            <person name="Hallam S.J."/>
            <person name="Suttle C.A."/>
        </authorList>
    </citation>
    <scope>NUCLEOTIDE SEQUENCE</scope>
    <source>
        <strain evidence="7">Anoxic2_1</strain>
    </source>
</reference>
<dbReference type="InterPro" id="IPR050390">
    <property type="entry name" value="C5-Methyltransferase"/>
</dbReference>
<evidence type="ECO:0000256" key="3">
    <source>
        <dbReference type="ARBA" id="ARBA00022691"/>
    </source>
</evidence>
<dbReference type="PRINTS" id="PR00105">
    <property type="entry name" value="C5METTRFRASE"/>
</dbReference>
<comment type="similarity">
    <text evidence="4 5">Belongs to the class I-like SAM-binding methyltransferase superfamily. C5-methyltransferase family.</text>
</comment>
<evidence type="ECO:0000256" key="2">
    <source>
        <dbReference type="ARBA" id="ARBA00022679"/>
    </source>
</evidence>
<dbReference type="PROSITE" id="PS51679">
    <property type="entry name" value="SAM_MT_C5"/>
    <property type="match status" value="1"/>
</dbReference>
<evidence type="ECO:0000313" key="7">
    <source>
        <dbReference type="EMBL" id="AKH46610.1"/>
    </source>
</evidence>
<dbReference type="Pfam" id="PF00145">
    <property type="entry name" value="DNA_methylase"/>
    <property type="match status" value="1"/>
</dbReference>
<proteinExistence type="inferred from homology"/>
<dbReference type="PANTHER" id="PTHR10629:SF52">
    <property type="entry name" value="DNA (CYTOSINE-5)-METHYLTRANSFERASE 1"/>
    <property type="match status" value="1"/>
</dbReference>
<evidence type="ECO:0000256" key="4">
    <source>
        <dbReference type="PROSITE-ProRule" id="PRU01016"/>
    </source>
</evidence>
<dbReference type="EMBL" id="KR029585">
    <property type="protein sequence ID" value="AKH46610.1"/>
    <property type="molecule type" value="Genomic_DNA"/>
</dbReference>
<dbReference type="GO" id="GO:0003886">
    <property type="term" value="F:DNA (cytosine-5-)-methyltransferase activity"/>
    <property type="evidence" value="ECO:0007669"/>
    <property type="project" value="UniProtKB-EC"/>
</dbReference>
<comment type="catalytic activity">
    <reaction evidence="6">
        <text>a 2'-deoxycytidine in DNA + S-adenosyl-L-methionine = a 5-methyl-2'-deoxycytidine in DNA + S-adenosyl-L-homocysteine + H(+)</text>
        <dbReference type="Rhea" id="RHEA:13681"/>
        <dbReference type="Rhea" id="RHEA-COMP:11369"/>
        <dbReference type="Rhea" id="RHEA-COMP:11370"/>
        <dbReference type="ChEBI" id="CHEBI:15378"/>
        <dbReference type="ChEBI" id="CHEBI:57856"/>
        <dbReference type="ChEBI" id="CHEBI:59789"/>
        <dbReference type="ChEBI" id="CHEBI:85452"/>
        <dbReference type="ChEBI" id="CHEBI:85454"/>
        <dbReference type="EC" id="2.1.1.37"/>
    </reaction>
</comment>
<dbReference type="InterPro" id="IPR001525">
    <property type="entry name" value="C5_MeTfrase"/>
</dbReference>
<name>A0A0F7L3T9_9VIRU</name>
<dbReference type="GO" id="GO:0044027">
    <property type="term" value="P:negative regulation of gene expression via chromosomal CpG island methylation"/>
    <property type="evidence" value="ECO:0007669"/>
    <property type="project" value="TreeGrafter"/>
</dbReference>
<dbReference type="PROSITE" id="PS00094">
    <property type="entry name" value="C5_MTASE_1"/>
    <property type="match status" value="1"/>
</dbReference>
<dbReference type="GO" id="GO:0032259">
    <property type="term" value="P:methylation"/>
    <property type="evidence" value="ECO:0007669"/>
    <property type="project" value="UniProtKB-KW"/>
</dbReference>
<dbReference type="PANTHER" id="PTHR10629">
    <property type="entry name" value="CYTOSINE-SPECIFIC METHYLTRANSFERASE"/>
    <property type="match status" value="1"/>
</dbReference>
<organism evidence="7">
    <name type="scientific">uncultured marine virus</name>
    <dbReference type="NCBI Taxonomy" id="186617"/>
    <lineage>
        <taxon>Viruses</taxon>
        <taxon>environmental samples</taxon>
    </lineage>
</organism>
<keyword evidence="1 4" id="KW-0489">Methyltransferase</keyword>
<evidence type="ECO:0000256" key="1">
    <source>
        <dbReference type="ARBA" id="ARBA00022603"/>
    </source>
</evidence>
<keyword evidence="3 4" id="KW-0949">S-adenosyl-L-methionine</keyword>
<dbReference type="NCBIfam" id="TIGR00675">
    <property type="entry name" value="dcm"/>
    <property type="match status" value="1"/>
</dbReference>
<evidence type="ECO:0000256" key="5">
    <source>
        <dbReference type="RuleBase" id="RU000416"/>
    </source>
</evidence>
<dbReference type="GO" id="GO:0003677">
    <property type="term" value="F:DNA binding"/>
    <property type="evidence" value="ECO:0007669"/>
    <property type="project" value="TreeGrafter"/>
</dbReference>